<dbReference type="GO" id="GO:0005938">
    <property type="term" value="C:cell cortex"/>
    <property type="evidence" value="ECO:0007669"/>
    <property type="project" value="UniProtKB-SubCell"/>
</dbReference>
<dbReference type="PANTHER" id="PTHR12425">
    <property type="entry name" value="SYNEMBRYN"/>
    <property type="match status" value="1"/>
</dbReference>
<evidence type="ECO:0000256" key="3">
    <source>
        <dbReference type="ARBA" id="ARBA00022490"/>
    </source>
</evidence>
<dbReference type="AlphaFoldDB" id="A0A2G5BE46"/>
<dbReference type="OrthoDB" id="5585685at2759"/>
<dbReference type="InterPro" id="IPR008376">
    <property type="entry name" value="Chaperone_Ric-8_A/B"/>
</dbReference>
<evidence type="ECO:0000256" key="5">
    <source>
        <dbReference type="ARBA" id="ARBA00023186"/>
    </source>
</evidence>
<comment type="subcellular location">
    <subcellularLocation>
        <location evidence="1">Cytoplasm</location>
        <location evidence="1">Cell cortex</location>
    </subcellularLocation>
</comment>
<accession>A0A2G5BE46</accession>
<keyword evidence="4" id="KW-0344">Guanine-nucleotide releasing factor</keyword>
<evidence type="ECO:0000256" key="4">
    <source>
        <dbReference type="ARBA" id="ARBA00022658"/>
    </source>
</evidence>
<dbReference type="EMBL" id="KZ303495">
    <property type="protein sequence ID" value="PIA17271.1"/>
    <property type="molecule type" value="Genomic_DNA"/>
</dbReference>
<name>A0A2G5BE46_COERN</name>
<dbReference type="STRING" id="763665.A0A2G5BE46"/>
<dbReference type="Pfam" id="PF10165">
    <property type="entry name" value="Ric8"/>
    <property type="match status" value="1"/>
</dbReference>
<protein>
    <submittedName>
        <fullName evidence="6">Uncharacterized protein</fullName>
    </submittedName>
</protein>
<dbReference type="PANTHER" id="PTHR12425:SF5">
    <property type="entry name" value="SYNEMBRYN"/>
    <property type="match status" value="1"/>
</dbReference>
<keyword evidence="3" id="KW-0963">Cytoplasm</keyword>
<evidence type="ECO:0000256" key="1">
    <source>
        <dbReference type="ARBA" id="ARBA00004544"/>
    </source>
</evidence>
<sequence length="559" mass="62360">MAYYSSSDDDVDYFSLVETCGETALNSTKIEKGLAIATNNIARYTGHTSHCASIILQRFVYTDRDRCSPKATSLALAMLKMFSRQPDGISEISSENAIHGLLRLVRIMCLDSEDVKSDAGEHKAYTIDACNETLTCVANAMLLHPECRTYVSEHHCLEAIAELLRAMAETPTTAFLCARCLLLALGTKESAKYCVEQLQLQIILAQTVEFYLHRELAEECSNERFTPLLVMTELLKAAMSLCTYYLRWIHSDVGLSDKPSNHDDAFPAKNATEFALLLKACLDTINALPLVNGHLSGPAKQAGSIVMNFPTRNPEAIKDIWLPNDNMWRNVDSIYKHMASIVDFIVDKSEEDSLKTATSSSNAGDKIQDELTPLLLVLMRLVSEHANVRERIFRNVYPASEIDYNVLPEDRPGLSAKLVRLMRNPHGGMLPNAIGDFILALVGHDIKQFIMAVGYGNAAGYMLVRGIEIPQEIIDQVKSDMAGKSIVDPVTGRYISTDADRELADMTDEEKEREAERLFVLFERLNRTGIIKVENPVRVAAESGRFMEMDDDTSDNKKR</sequence>
<keyword evidence="7" id="KW-1185">Reference proteome</keyword>
<evidence type="ECO:0000256" key="2">
    <source>
        <dbReference type="ARBA" id="ARBA00009049"/>
    </source>
</evidence>
<keyword evidence="5" id="KW-0143">Chaperone</keyword>
<dbReference type="GO" id="GO:0005085">
    <property type="term" value="F:guanyl-nucleotide exchange factor activity"/>
    <property type="evidence" value="ECO:0007669"/>
    <property type="project" value="UniProtKB-KW"/>
</dbReference>
<dbReference type="GO" id="GO:0001965">
    <property type="term" value="F:G-protein alpha-subunit binding"/>
    <property type="evidence" value="ECO:0007669"/>
    <property type="project" value="TreeGrafter"/>
</dbReference>
<proteinExistence type="inferred from homology"/>
<comment type="similarity">
    <text evidence="2">Belongs to the synembryn family.</text>
</comment>
<dbReference type="PRINTS" id="PR01802">
    <property type="entry name" value="SYNEMBRYN"/>
</dbReference>
<dbReference type="Proteomes" id="UP000242474">
    <property type="component" value="Unassembled WGS sequence"/>
</dbReference>
<organism evidence="6 7">
    <name type="scientific">Coemansia reversa (strain ATCC 12441 / NRRL 1564)</name>
    <dbReference type="NCBI Taxonomy" id="763665"/>
    <lineage>
        <taxon>Eukaryota</taxon>
        <taxon>Fungi</taxon>
        <taxon>Fungi incertae sedis</taxon>
        <taxon>Zoopagomycota</taxon>
        <taxon>Kickxellomycotina</taxon>
        <taxon>Kickxellomycetes</taxon>
        <taxon>Kickxellales</taxon>
        <taxon>Kickxellaceae</taxon>
        <taxon>Coemansia</taxon>
    </lineage>
</organism>
<evidence type="ECO:0000313" key="7">
    <source>
        <dbReference type="Proteomes" id="UP000242474"/>
    </source>
</evidence>
<reference evidence="6 7" key="1">
    <citation type="journal article" date="2015" name="Genome Biol. Evol.">
        <title>Phylogenomic analyses indicate that early fungi evolved digesting cell walls of algal ancestors of land plants.</title>
        <authorList>
            <person name="Chang Y."/>
            <person name="Wang S."/>
            <person name="Sekimoto S."/>
            <person name="Aerts A.L."/>
            <person name="Choi C."/>
            <person name="Clum A."/>
            <person name="LaButti K.M."/>
            <person name="Lindquist E.A."/>
            <person name="Yee Ngan C."/>
            <person name="Ohm R.A."/>
            <person name="Salamov A.A."/>
            <person name="Grigoriev I.V."/>
            <person name="Spatafora J.W."/>
            <person name="Berbee M.L."/>
        </authorList>
    </citation>
    <scope>NUCLEOTIDE SEQUENCE [LARGE SCALE GENOMIC DNA]</scope>
    <source>
        <strain evidence="6 7">NRRL 1564</strain>
    </source>
</reference>
<gene>
    <name evidence="6" type="ORF">COEREDRAFT_86270</name>
</gene>
<dbReference type="InterPro" id="IPR019318">
    <property type="entry name" value="Gua_nucleotide_exch_fac_Ric8"/>
</dbReference>
<dbReference type="GO" id="GO:0007186">
    <property type="term" value="P:G protein-coupled receptor signaling pathway"/>
    <property type="evidence" value="ECO:0007669"/>
    <property type="project" value="TreeGrafter"/>
</dbReference>
<evidence type="ECO:0000313" key="6">
    <source>
        <dbReference type="EMBL" id="PIA17271.1"/>
    </source>
</evidence>